<organism evidence="7">
    <name type="scientific">Musca domestica</name>
    <name type="common">House fly</name>
    <dbReference type="NCBI Taxonomy" id="7370"/>
    <lineage>
        <taxon>Eukaryota</taxon>
        <taxon>Metazoa</taxon>
        <taxon>Ecdysozoa</taxon>
        <taxon>Arthropoda</taxon>
        <taxon>Hexapoda</taxon>
        <taxon>Insecta</taxon>
        <taxon>Pterygota</taxon>
        <taxon>Neoptera</taxon>
        <taxon>Endopterygota</taxon>
        <taxon>Diptera</taxon>
        <taxon>Brachycera</taxon>
        <taxon>Muscomorpha</taxon>
        <taxon>Muscoidea</taxon>
        <taxon>Muscidae</taxon>
        <taxon>Musca</taxon>
    </lineage>
</organism>
<dbReference type="CDD" id="cd18808">
    <property type="entry name" value="SF1_C_Upf1"/>
    <property type="match status" value="1"/>
</dbReference>
<dbReference type="PANTHER" id="PTHR10887">
    <property type="entry name" value="DNA2/NAM7 HELICASE FAMILY"/>
    <property type="match status" value="1"/>
</dbReference>
<evidence type="ECO:0000256" key="4">
    <source>
        <dbReference type="ARBA" id="ARBA00022840"/>
    </source>
</evidence>
<keyword evidence="4" id="KW-0067">ATP-binding</keyword>
<dbReference type="Pfam" id="PF13086">
    <property type="entry name" value="AAA_11"/>
    <property type="match status" value="1"/>
</dbReference>
<dbReference type="FunFam" id="3.40.50.300:FF:000326">
    <property type="entry name" value="P-loop containing nucleoside triphosphate hydrolase"/>
    <property type="match status" value="1"/>
</dbReference>
<dbReference type="GO" id="GO:0031048">
    <property type="term" value="P:regulatory ncRNA-mediated heterochromatin formation"/>
    <property type="evidence" value="ECO:0007669"/>
    <property type="project" value="TreeGrafter"/>
</dbReference>
<keyword evidence="1" id="KW-0547">Nucleotide-binding</keyword>
<dbReference type="eggNOG" id="KOG1807">
    <property type="taxonomic scope" value="Eukaryota"/>
</dbReference>
<feature type="domain" description="DNA2/NAM7 helicase-like C-terminal" evidence="6">
    <location>
        <begin position="726"/>
        <end position="909"/>
    </location>
</feature>
<dbReference type="InterPro" id="IPR027417">
    <property type="entry name" value="P-loop_NTPase"/>
</dbReference>
<dbReference type="GO" id="GO:0005524">
    <property type="term" value="F:ATP binding"/>
    <property type="evidence" value="ECO:0007669"/>
    <property type="project" value="UniProtKB-KW"/>
</dbReference>
<gene>
    <name evidence="7" type="primary">101896113</name>
    <name evidence="9" type="synonym">LOC101896113</name>
</gene>
<dbReference type="GO" id="GO:0004386">
    <property type="term" value="F:helicase activity"/>
    <property type="evidence" value="ECO:0007669"/>
    <property type="project" value="UniProtKB-KW"/>
</dbReference>
<reference evidence="9" key="2">
    <citation type="submission" date="2025-04" db="UniProtKB">
        <authorList>
            <consortium name="RefSeq"/>
        </authorList>
    </citation>
    <scope>IDENTIFICATION</scope>
    <source>
        <strain evidence="9">Aabys</strain>
    </source>
</reference>
<dbReference type="VEuPathDB" id="VectorBase:MDOA009252"/>
<dbReference type="EnsemblMetazoa" id="MDOA009252-RA">
    <property type="protein sequence ID" value="MDOA009252-PA"/>
    <property type="gene ID" value="MDOA009252"/>
</dbReference>
<dbReference type="GO" id="GO:0016787">
    <property type="term" value="F:hydrolase activity"/>
    <property type="evidence" value="ECO:0007669"/>
    <property type="project" value="UniProtKB-KW"/>
</dbReference>
<dbReference type="InterPro" id="IPR047187">
    <property type="entry name" value="SF1_C_Upf1"/>
</dbReference>
<dbReference type="InterPro" id="IPR041677">
    <property type="entry name" value="DNA2/NAM7_AAA_11"/>
</dbReference>
<dbReference type="Pfam" id="PF13087">
    <property type="entry name" value="AAA_12"/>
    <property type="match status" value="1"/>
</dbReference>
<dbReference type="OrthoDB" id="2423195at2759"/>
<dbReference type="AlphaFoldDB" id="A0A1I8MWV0"/>
<dbReference type="InterPro" id="IPR045055">
    <property type="entry name" value="DNA2/NAM7-like"/>
</dbReference>
<dbReference type="SUPFAM" id="SSF52540">
    <property type="entry name" value="P-loop containing nucleoside triphosphate hydrolases"/>
    <property type="match status" value="1"/>
</dbReference>
<dbReference type="GO" id="GO:0005694">
    <property type="term" value="C:chromosome"/>
    <property type="evidence" value="ECO:0007669"/>
    <property type="project" value="UniProtKB-ARBA"/>
</dbReference>
<evidence type="ECO:0000256" key="2">
    <source>
        <dbReference type="ARBA" id="ARBA00022801"/>
    </source>
</evidence>
<dbReference type="InterPro" id="IPR041679">
    <property type="entry name" value="DNA2/NAM7-like_C"/>
</dbReference>
<protein>
    <submittedName>
        <fullName evidence="9">NFX1-type zinc finger-containing protein 1</fullName>
    </submittedName>
</protein>
<evidence type="ECO:0000259" key="5">
    <source>
        <dbReference type="Pfam" id="PF13086"/>
    </source>
</evidence>
<proteinExistence type="predicted"/>
<dbReference type="GeneID" id="101896113"/>
<name>A0A1I8MWV0_MUSDO</name>
<sequence length="948" mass="109933">MSDSDDCDWFDKDEDALMRDFERNMKAKEAERMEEHIKVPTNTLDNYIKELTLKASSSHTKKSGNANKKKCNIAELRKINALSPLDQFLYTHTMEYDFYSGQLQPNDSQEKVILYTSILAAICRLELPGFQKPLLQAFRDNICLQEHLRLLLAKLFCKRFKDMWKQQEDMEHLLENIELLFIQSYSTKTTDVGHDREQDMLKDLLKILDKSDNDLAVCKKYKNRLKENLQGLVNNAKSSETSTWEIYPTIDELLNDASQCNGEDMTKSLLPVQQYLNRHMQFLKEDFLLPLRECVKYVKSSASQCPDNFHLFDDVFIVLNEQFLDANRHELLFVDILGSRRNLDDDGNTNIPWEVQEKLWKIKSGALLCFTTSRDFDNLILATVTYTSQECLKEGYIGIEIARQHNIGNIYKRPLLMFETPAFFEPYHNVFNYLKNCNSAEFPMKQYIVDEEHPTTAPKYLTNDTLYQCNGQKFHPLRESLEKDTLELNPSQLEAFSKALKQEFALIQGPPGTGKTYLSVQIVKTLIENAETPLILITYTNESLDKFLVKLSAFTENIVRFGSQTRDQRIAKYNVKDVVEHSLINPKLKRLYYLCSMEFKEAFGYLQQKHREFDGTDKSYGEILKAQSKLAEVSEKLRTLKTMFQYYVAREKSIIGMTTTCAAKTNFLFRLLKSKIVIFEEAAEILESHIVACLTPHTQHVIMIGDHQQLQPYTSNYQLQQKTQMNISLFERIFCKHPNPIVLRTQYRMHPKIADLLSNTIYKDLDSDESASHYPAIRQMSTNLFFMNHNKPEAKAEQDSSLYNPYEVTQVVQLSLHLVQNALYNVEDIQILSPYARQIEMIRKQLQQHPSLQALKACTVDSFQGLECNIVILSLVRSNSTSQIGFLKQSNRICVALSRAKHAMYCIGNLDLLSQCSTIWKEIAEKMQDHKAVGDKFPIESENYFYDK</sequence>
<dbReference type="RefSeq" id="XP_005178778.1">
    <property type="nucleotide sequence ID" value="XM_005178721.3"/>
</dbReference>
<feature type="domain" description="DNA2/NAM7 helicase helicase" evidence="5">
    <location>
        <begin position="487"/>
        <end position="713"/>
    </location>
</feature>
<keyword evidence="2" id="KW-0378">Hydrolase</keyword>
<dbReference type="CDD" id="cd17936">
    <property type="entry name" value="EEXXEc_NFX1"/>
    <property type="match status" value="1"/>
</dbReference>
<evidence type="ECO:0000313" key="8">
    <source>
        <dbReference type="Proteomes" id="UP001652621"/>
    </source>
</evidence>
<dbReference type="PANTHER" id="PTHR10887:SF341">
    <property type="entry name" value="NFX1-TYPE ZINC FINGER-CONTAINING PROTEIN 1"/>
    <property type="match status" value="1"/>
</dbReference>
<dbReference type="Gene3D" id="3.40.50.300">
    <property type="entry name" value="P-loop containing nucleotide triphosphate hydrolases"/>
    <property type="match status" value="2"/>
</dbReference>
<evidence type="ECO:0000313" key="9">
    <source>
        <dbReference type="RefSeq" id="XP_005178778.1"/>
    </source>
</evidence>
<dbReference type="Proteomes" id="UP001652621">
    <property type="component" value="Unplaced"/>
</dbReference>
<keyword evidence="3" id="KW-0347">Helicase</keyword>
<dbReference type="VEuPathDB" id="VectorBase:MDOMA2_018709"/>
<dbReference type="GO" id="GO:0031380">
    <property type="term" value="C:nuclear RNA-directed RNA polymerase complex"/>
    <property type="evidence" value="ECO:0007669"/>
    <property type="project" value="TreeGrafter"/>
</dbReference>
<evidence type="ECO:0000256" key="1">
    <source>
        <dbReference type="ARBA" id="ARBA00022741"/>
    </source>
</evidence>
<accession>A0A1I8MWV0</accession>
<evidence type="ECO:0000313" key="7">
    <source>
        <dbReference type="EnsemblMetazoa" id="MDOA009252-PA"/>
    </source>
</evidence>
<keyword evidence="8" id="KW-1185">Reference proteome</keyword>
<evidence type="ECO:0000259" key="6">
    <source>
        <dbReference type="Pfam" id="PF13087"/>
    </source>
</evidence>
<reference evidence="7" key="1">
    <citation type="submission" date="2020-05" db="UniProtKB">
        <authorList>
            <consortium name="EnsemblMetazoa"/>
        </authorList>
    </citation>
    <scope>IDENTIFICATION</scope>
    <source>
        <strain evidence="7">Aabys</strain>
    </source>
</reference>
<dbReference type="STRING" id="7370.A0A1I8MWV0"/>
<evidence type="ECO:0000256" key="3">
    <source>
        <dbReference type="ARBA" id="ARBA00022806"/>
    </source>
</evidence>
<dbReference type="KEGG" id="mde:101896113"/>